<protein>
    <recommendedName>
        <fullName evidence="4 12">Cysteine synthase</fullName>
        <ecNumber evidence="4 12">2.5.1.47</ecNumber>
    </recommendedName>
</protein>
<evidence type="ECO:0000259" key="13">
    <source>
        <dbReference type="Pfam" id="PF00291"/>
    </source>
</evidence>
<evidence type="ECO:0000256" key="2">
    <source>
        <dbReference type="ARBA" id="ARBA00004962"/>
    </source>
</evidence>
<dbReference type="RefSeq" id="WP_093371287.1">
    <property type="nucleotide sequence ID" value="NZ_FOQA01000003.1"/>
</dbReference>
<feature type="binding site" evidence="10">
    <location>
        <position position="265"/>
    </location>
    <ligand>
        <name>pyridoxal 5'-phosphate</name>
        <dbReference type="ChEBI" id="CHEBI:597326"/>
    </ligand>
</feature>
<keyword evidence="6 12" id="KW-0808">Transferase</keyword>
<evidence type="ECO:0000256" key="12">
    <source>
        <dbReference type="RuleBase" id="RU003985"/>
    </source>
</evidence>
<keyword evidence="8 12" id="KW-0198">Cysteine biosynthesis</keyword>
<dbReference type="InterPro" id="IPR005856">
    <property type="entry name" value="Cys_synth"/>
</dbReference>
<feature type="binding site" evidence="10">
    <location>
        <position position="73"/>
    </location>
    <ligand>
        <name>pyridoxal 5'-phosphate</name>
        <dbReference type="ChEBI" id="CHEBI:597326"/>
    </ligand>
</feature>
<dbReference type="OrthoDB" id="9808024at2"/>
<dbReference type="EMBL" id="FOQA01000003">
    <property type="protein sequence ID" value="SFH84449.1"/>
    <property type="molecule type" value="Genomic_DNA"/>
</dbReference>
<evidence type="ECO:0000256" key="6">
    <source>
        <dbReference type="ARBA" id="ARBA00022679"/>
    </source>
</evidence>
<comment type="cofactor">
    <cofactor evidence="1 10 12">
        <name>pyridoxal 5'-phosphate</name>
        <dbReference type="ChEBI" id="CHEBI:597326"/>
    </cofactor>
</comment>
<comment type="similarity">
    <text evidence="3 12">Belongs to the cysteine synthase/cystathionine beta-synthase family.</text>
</comment>
<evidence type="ECO:0000256" key="5">
    <source>
        <dbReference type="ARBA" id="ARBA00022605"/>
    </source>
</evidence>
<evidence type="ECO:0000256" key="3">
    <source>
        <dbReference type="ARBA" id="ARBA00007103"/>
    </source>
</evidence>
<dbReference type="Pfam" id="PF00291">
    <property type="entry name" value="PALP"/>
    <property type="match status" value="1"/>
</dbReference>
<dbReference type="InterPro" id="IPR036052">
    <property type="entry name" value="TrpB-like_PALP_sf"/>
</dbReference>
<dbReference type="FunFam" id="3.40.50.1100:FF:000006">
    <property type="entry name" value="Cysteine synthase"/>
    <property type="match status" value="1"/>
</dbReference>
<dbReference type="InterPro" id="IPR050214">
    <property type="entry name" value="Cys_Synth/Cystath_Beta-Synth"/>
</dbReference>
<accession>A0A1I3DD03</accession>
<evidence type="ECO:0000256" key="9">
    <source>
        <dbReference type="ARBA" id="ARBA00047931"/>
    </source>
</evidence>
<dbReference type="NCBIfam" id="TIGR01139">
    <property type="entry name" value="cysK"/>
    <property type="match status" value="1"/>
</dbReference>
<dbReference type="InterPro" id="IPR005859">
    <property type="entry name" value="CysK"/>
</dbReference>
<keyword evidence="15" id="KW-1185">Reference proteome</keyword>
<feature type="modified residue" description="N6-(pyridoxal phosphate)lysine" evidence="11">
    <location>
        <position position="43"/>
    </location>
</feature>
<dbReference type="AlphaFoldDB" id="A0A1I3DD03"/>
<organism evidence="14 15">
    <name type="scientific">Tindallia magadiensis</name>
    <dbReference type="NCBI Taxonomy" id="69895"/>
    <lineage>
        <taxon>Bacteria</taxon>
        <taxon>Bacillati</taxon>
        <taxon>Bacillota</taxon>
        <taxon>Clostridia</taxon>
        <taxon>Peptostreptococcales</taxon>
        <taxon>Tindalliaceae</taxon>
        <taxon>Tindallia</taxon>
    </lineage>
</organism>
<keyword evidence="7 10" id="KW-0663">Pyridoxal phosphate</keyword>
<evidence type="ECO:0000313" key="15">
    <source>
        <dbReference type="Proteomes" id="UP000199287"/>
    </source>
</evidence>
<name>A0A1I3DD03_9FIRM</name>
<evidence type="ECO:0000256" key="10">
    <source>
        <dbReference type="PIRSR" id="PIRSR605856-50"/>
    </source>
</evidence>
<dbReference type="GO" id="GO:0006535">
    <property type="term" value="P:cysteine biosynthetic process from serine"/>
    <property type="evidence" value="ECO:0007669"/>
    <property type="project" value="UniProtKB-UniRule"/>
</dbReference>
<dbReference type="STRING" id="69895.SAMN05192551_103242"/>
<dbReference type="Proteomes" id="UP000199287">
    <property type="component" value="Unassembled WGS sequence"/>
</dbReference>
<gene>
    <name evidence="14" type="ORF">SAMN05192551_103242</name>
</gene>
<evidence type="ECO:0000256" key="8">
    <source>
        <dbReference type="ARBA" id="ARBA00023192"/>
    </source>
</evidence>
<dbReference type="NCBIfam" id="TIGR01136">
    <property type="entry name" value="cysKM"/>
    <property type="match status" value="1"/>
</dbReference>
<evidence type="ECO:0000256" key="4">
    <source>
        <dbReference type="ARBA" id="ARBA00012681"/>
    </source>
</evidence>
<feature type="binding site" evidence="10">
    <location>
        <begin position="177"/>
        <end position="181"/>
    </location>
    <ligand>
        <name>pyridoxal 5'-phosphate</name>
        <dbReference type="ChEBI" id="CHEBI:597326"/>
    </ligand>
</feature>
<evidence type="ECO:0000256" key="11">
    <source>
        <dbReference type="PIRSR" id="PIRSR605856-51"/>
    </source>
</evidence>
<reference evidence="15" key="1">
    <citation type="submission" date="2016-10" db="EMBL/GenBank/DDBJ databases">
        <authorList>
            <person name="Varghese N."/>
            <person name="Submissions S."/>
        </authorList>
    </citation>
    <scope>NUCLEOTIDE SEQUENCE [LARGE SCALE GENOMIC DNA]</scope>
    <source>
        <strain evidence="15">Z-7934</strain>
    </source>
</reference>
<dbReference type="PANTHER" id="PTHR10314">
    <property type="entry name" value="CYSTATHIONINE BETA-SYNTHASE"/>
    <property type="match status" value="1"/>
</dbReference>
<dbReference type="InterPro" id="IPR001216">
    <property type="entry name" value="P-phosphate_BS"/>
</dbReference>
<comment type="catalytic activity">
    <reaction evidence="9 12">
        <text>O-acetyl-L-serine + hydrogen sulfide = L-cysteine + acetate</text>
        <dbReference type="Rhea" id="RHEA:14829"/>
        <dbReference type="ChEBI" id="CHEBI:29919"/>
        <dbReference type="ChEBI" id="CHEBI:30089"/>
        <dbReference type="ChEBI" id="CHEBI:35235"/>
        <dbReference type="ChEBI" id="CHEBI:58340"/>
        <dbReference type="EC" id="2.5.1.47"/>
    </reaction>
</comment>
<dbReference type="UniPathway" id="UPA00136">
    <property type="reaction ID" value="UER00200"/>
</dbReference>
<evidence type="ECO:0000313" key="14">
    <source>
        <dbReference type="EMBL" id="SFH84449.1"/>
    </source>
</evidence>
<dbReference type="CDD" id="cd01561">
    <property type="entry name" value="CBS_like"/>
    <property type="match status" value="1"/>
</dbReference>
<dbReference type="SUPFAM" id="SSF53686">
    <property type="entry name" value="Tryptophan synthase beta subunit-like PLP-dependent enzymes"/>
    <property type="match status" value="1"/>
</dbReference>
<keyword evidence="5 12" id="KW-0028">Amino-acid biosynthesis</keyword>
<dbReference type="InterPro" id="IPR001926">
    <property type="entry name" value="TrpB-like_PALP"/>
</dbReference>
<dbReference type="Gene3D" id="3.40.50.1100">
    <property type="match status" value="2"/>
</dbReference>
<dbReference type="EC" id="2.5.1.47" evidence="4 12"/>
<dbReference type="GO" id="GO:0004124">
    <property type="term" value="F:cysteine synthase activity"/>
    <property type="evidence" value="ECO:0007669"/>
    <property type="project" value="UniProtKB-UniRule"/>
</dbReference>
<feature type="domain" description="Tryptophan synthase beta chain-like PALP" evidence="13">
    <location>
        <begin position="6"/>
        <end position="292"/>
    </location>
</feature>
<comment type="pathway">
    <text evidence="2">Amino-acid biosynthesis; L-cysteine biosynthesis; L-cysteine from L-serine: step 2/2.</text>
</comment>
<evidence type="ECO:0000256" key="1">
    <source>
        <dbReference type="ARBA" id="ARBA00001933"/>
    </source>
</evidence>
<dbReference type="PROSITE" id="PS00901">
    <property type="entry name" value="CYS_SYNTHASE"/>
    <property type="match status" value="1"/>
</dbReference>
<evidence type="ECO:0000256" key="7">
    <source>
        <dbReference type="ARBA" id="ARBA00022898"/>
    </source>
</evidence>
<proteinExistence type="inferred from homology"/>
<sequence length="307" mass="32844">MIASNITELIGKTPVVRLNRMTDKEGASVYLKLESMNPGGSVKDRAALNMILDAEEKGLLRPGTTIVEPTSGNTGIGLAMVAAAKGYKTIIIMPDSASEERIKLLKAYGAQVVLTPADQLMQGSINKANELMAAIPNAFMPDQFQNMANPEVHKKTTAMEIMGQMDGRLDIFVATAGTGGTISGVGEVLKDYLPDLKIYVVESKCSPVIAGGEPAPHKIVGTGPGFIPKTLNQNIYNEIMHVTDKEAIEASRALARKEGILCGVSTGAAVHIAFRMAQSLDKNKRVLAMAPDTGERYMSMGFFDEQT</sequence>